<comment type="similarity">
    <text evidence="2">Belongs to the class-III pyridoxal-phosphate-dependent aminotransferase family.</text>
</comment>
<organism evidence="5 6">
    <name type="scientific">Flagellimonas allohymeniacidonis</name>
    <dbReference type="NCBI Taxonomy" id="2517819"/>
    <lineage>
        <taxon>Bacteria</taxon>
        <taxon>Pseudomonadati</taxon>
        <taxon>Bacteroidota</taxon>
        <taxon>Flavobacteriia</taxon>
        <taxon>Flavobacteriales</taxon>
        <taxon>Flavobacteriaceae</taxon>
        <taxon>Flagellimonas</taxon>
    </lineage>
</organism>
<feature type="domain" description="Aminoglycoside phosphotransferase" evidence="4">
    <location>
        <begin position="24"/>
        <end position="254"/>
    </location>
</feature>
<dbReference type="Gene3D" id="3.40.640.10">
    <property type="entry name" value="Type I PLP-dependent aspartate aminotransferase-like (Major domain)"/>
    <property type="match status" value="1"/>
</dbReference>
<dbReference type="InterPro" id="IPR005814">
    <property type="entry name" value="Aminotrans_3"/>
</dbReference>
<dbReference type="PANTHER" id="PTHR45688:SF13">
    <property type="entry name" value="ALANINE--GLYOXYLATE AMINOTRANSFERASE 2-LIKE"/>
    <property type="match status" value="1"/>
</dbReference>
<sequence>MASFSCAFIEKEFGIKILDEKRLDGYDNSNYRISTAESNFIYKTYNYSESLRDIVLAENEVLLYLQDEFDSQIPKPIPFKDQSHVKTVVTDNQKALCRMLSFLDGRFLGDVEHTNALFESLGTFLAKLDLKLKNLNNYAIQAREWEWDIQYLDLNKKYINDIPNPKDRKVVHYFFGQFEEIVRPVIPVLRKQIIHNDANEWNVLVKDEEISGIIDFGDLAHTFLINELAIAITYACYDKENPLDWAPVIVKAYHKILPLEEKELRILYYLIAARLCTSVCNSAYARKADPNNAYASVSEKSAWKMIHRWLAINPLKAENEFRKAANFPPLEPTSFDQVIKKRLKHISPILSLSYKEPIHMVRSAFQYMYDASGNTFLDAYNNIPHVGHSHPKVVNAGKKQMAKLNTNTRYLYEELAAYAEKLLGYFPPPLNKVLFVNSGSAASDLAIRMANNHTESTHIMVMELGYHGNTQTSIDISDYKFSNPKGQGQKQHIIKTPLPDTYRGKYEKNNPNAGKLYGTDAVTQIKNCGVPISAFISEPVVGCAGQIPLAKGYLREVYPAIKAQGGVCISDEVQTGFGRLGEYFWGFEAHGVVPDMVILGKPIANGHPMGAVVCTDQIASSFERGVEFFSSFGGNPVSCSIASAVLDVIEEEKLQENAKKVGNHYMALLKNLMPKYPCIGDVRGSGLFIGCEIVKDDSKIPDTALANHIKNELRRRHILVSTDGPFDNVIKTKPALCFSKENAETVVKAIDEILKTHYNNV</sequence>
<dbReference type="GO" id="GO:0008483">
    <property type="term" value="F:transaminase activity"/>
    <property type="evidence" value="ECO:0007669"/>
    <property type="project" value="UniProtKB-KW"/>
</dbReference>
<reference evidence="5 6" key="1">
    <citation type="submission" date="2019-02" db="EMBL/GenBank/DDBJ databases">
        <title>Draft genome sequence of Muricauda sp. 176CP4-71.</title>
        <authorList>
            <person name="Park J.-S."/>
        </authorList>
    </citation>
    <scope>NUCLEOTIDE SEQUENCE [LARGE SCALE GENOMIC DNA]</scope>
    <source>
        <strain evidence="5 6">176CP4-71</strain>
    </source>
</reference>
<dbReference type="CDD" id="cd00610">
    <property type="entry name" value="OAT_like"/>
    <property type="match status" value="1"/>
</dbReference>
<dbReference type="InterPro" id="IPR011009">
    <property type="entry name" value="Kinase-like_dom_sf"/>
</dbReference>
<evidence type="ECO:0000256" key="2">
    <source>
        <dbReference type="ARBA" id="ARBA00008954"/>
    </source>
</evidence>
<dbReference type="SUPFAM" id="SSF56112">
    <property type="entry name" value="Protein kinase-like (PK-like)"/>
    <property type="match status" value="1"/>
</dbReference>
<dbReference type="AlphaFoldDB" id="A0A4V2HSG4"/>
<name>A0A4V2HSG4_9FLAO</name>
<proteinExistence type="inferred from homology"/>
<comment type="caution">
    <text evidence="5">The sequence shown here is derived from an EMBL/GenBank/DDBJ whole genome shotgun (WGS) entry which is preliminary data.</text>
</comment>
<gene>
    <name evidence="5" type="ORF">EW142_13175</name>
</gene>
<evidence type="ECO:0000256" key="1">
    <source>
        <dbReference type="ARBA" id="ARBA00001933"/>
    </source>
</evidence>
<dbReference type="InterPro" id="IPR015422">
    <property type="entry name" value="PyrdxlP-dep_Trfase_small"/>
</dbReference>
<dbReference type="Gene3D" id="3.90.1200.10">
    <property type="match status" value="1"/>
</dbReference>
<dbReference type="PROSITE" id="PS00600">
    <property type="entry name" value="AA_TRANSFER_CLASS_3"/>
    <property type="match status" value="1"/>
</dbReference>
<dbReference type="EMBL" id="SGIU01000002">
    <property type="protein sequence ID" value="TAI47610.1"/>
    <property type="molecule type" value="Genomic_DNA"/>
</dbReference>
<evidence type="ECO:0000313" key="5">
    <source>
        <dbReference type="EMBL" id="TAI47610.1"/>
    </source>
</evidence>
<dbReference type="InterPro" id="IPR049704">
    <property type="entry name" value="Aminotrans_3_PPA_site"/>
</dbReference>
<dbReference type="Pfam" id="PF01636">
    <property type="entry name" value="APH"/>
    <property type="match status" value="1"/>
</dbReference>
<comment type="cofactor">
    <cofactor evidence="1">
        <name>pyridoxal 5'-phosphate</name>
        <dbReference type="ChEBI" id="CHEBI:597326"/>
    </cofactor>
</comment>
<keyword evidence="6" id="KW-1185">Reference proteome</keyword>
<dbReference type="GO" id="GO:0030170">
    <property type="term" value="F:pyridoxal phosphate binding"/>
    <property type="evidence" value="ECO:0007669"/>
    <property type="project" value="InterPro"/>
</dbReference>
<evidence type="ECO:0000259" key="4">
    <source>
        <dbReference type="Pfam" id="PF01636"/>
    </source>
</evidence>
<evidence type="ECO:0000256" key="3">
    <source>
        <dbReference type="ARBA" id="ARBA00022898"/>
    </source>
</evidence>
<dbReference type="OrthoDB" id="9801052at2"/>
<protein>
    <submittedName>
        <fullName evidence="5">Aminotransferase class III-fold pyridoxal phosphate-dependent enzyme</fullName>
    </submittedName>
</protein>
<dbReference type="Gene3D" id="3.90.1150.10">
    <property type="entry name" value="Aspartate Aminotransferase, domain 1"/>
    <property type="match status" value="1"/>
</dbReference>
<evidence type="ECO:0000313" key="6">
    <source>
        <dbReference type="Proteomes" id="UP000291981"/>
    </source>
</evidence>
<dbReference type="Pfam" id="PF00202">
    <property type="entry name" value="Aminotran_3"/>
    <property type="match status" value="1"/>
</dbReference>
<keyword evidence="5" id="KW-0032">Aminotransferase</keyword>
<dbReference type="InterPro" id="IPR015421">
    <property type="entry name" value="PyrdxlP-dep_Trfase_major"/>
</dbReference>
<dbReference type="InterPro" id="IPR015424">
    <property type="entry name" value="PyrdxlP-dep_Trfase"/>
</dbReference>
<keyword evidence="5" id="KW-0808">Transferase</keyword>
<dbReference type="InterPro" id="IPR002575">
    <property type="entry name" value="Aminoglycoside_PTrfase"/>
</dbReference>
<dbReference type="PANTHER" id="PTHR45688">
    <property type="match status" value="1"/>
</dbReference>
<accession>A0A4V2HSG4</accession>
<keyword evidence="3" id="KW-0663">Pyridoxal phosphate</keyword>
<dbReference type="Proteomes" id="UP000291981">
    <property type="component" value="Unassembled WGS sequence"/>
</dbReference>
<dbReference type="SUPFAM" id="SSF53383">
    <property type="entry name" value="PLP-dependent transferases"/>
    <property type="match status" value="1"/>
</dbReference>
<dbReference type="RefSeq" id="WP_130614572.1">
    <property type="nucleotide sequence ID" value="NZ_SGIU01000002.1"/>
</dbReference>